<dbReference type="RefSeq" id="WP_144995185.1">
    <property type="nucleotide sequence ID" value="NZ_VNJK01000007.1"/>
</dbReference>
<name>A0A559IDA0_9BACL</name>
<feature type="transmembrane region" description="Helical" evidence="1">
    <location>
        <begin position="49"/>
        <end position="71"/>
    </location>
</feature>
<keyword evidence="1" id="KW-0472">Membrane</keyword>
<accession>A0A559IDA0</accession>
<keyword evidence="1" id="KW-0812">Transmembrane</keyword>
<evidence type="ECO:0000256" key="1">
    <source>
        <dbReference type="SAM" id="Phobius"/>
    </source>
</evidence>
<sequence length="121" mass="13236">MKDMISKLVRSKKMKALYVVSMMSLLFATAAMAAGKPADPKIIKGTQDVIKWFFTILNGIIPATTGLKFAWHAWQKSLSDADAGEVQQHNSAMKRTLIWGGIALGANAIVTVILWYLAPSK</sequence>
<dbReference type="OrthoDB" id="1808064at2"/>
<comment type="caution">
    <text evidence="3">The sequence shown here is derived from an EMBL/GenBank/DDBJ whole genome shotgun (WGS) entry which is preliminary data.</text>
</comment>
<evidence type="ECO:0000313" key="4">
    <source>
        <dbReference type="Proteomes" id="UP000318102"/>
    </source>
</evidence>
<reference evidence="3 4" key="1">
    <citation type="submission" date="2019-07" db="EMBL/GenBank/DDBJ databases">
        <authorList>
            <person name="Kim J."/>
        </authorList>
    </citation>
    <scope>NUCLEOTIDE SEQUENCE [LARGE SCALE GENOMIC DNA]</scope>
    <source>
        <strain evidence="3 4">N4</strain>
    </source>
</reference>
<protein>
    <submittedName>
        <fullName evidence="3">Uncharacterized protein</fullName>
    </submittedName>
</protein>
<evidence type="ECO:0000313" key="3">
    <source>
        <dbReference type="EMBL" id="TVX85628.1"/>
    </source>
</evidence>
<evidence type="ECO:0000256" key="2">
    <source>
        <dbReference type="SAM" id="SignalP"/>
    </source>
</evidence>
<keyword evidence="1" id="KW-1133">Transmembrane helix</keyword>
<dbReference type="Proteomes" id="UP000318102">
    <property type="component" value="Unassembled WGS sequence"/>
</dbReference>
<feature type="transmembrane region" description="Helical" evidence="1">
    <location>
        <begin position="97"/>
        <end position="118"/>
    </location>
</feature>
<gene>
    <name evidence="3" type="ORF">FPZ44_25080</name>
</gene>
<dbReference type="AlphaFoldDB" id="A0A559IDA0"/>
<feature type="chain" id="PRO_5022074121" evidence="2">
    <location>
        <begin position="34"/>
        <end position="121"/>
    </location>
</feature>
<dbReference type="EMBL" id="VNJK01000007">
    <property type="protein sequence ID" value="TVX85628.1"/>
    <property type="molecule type" value="Genomic_DNA"/>
</dbReference>
<keyword evidence="2" id="KW-0732">Signal</keyword>
<feature type="signal peptide" evidence="2">
    <location>
        <begin position="1"/>
        <end position="33"/>
    </location>
</feature>
<organism evidence="3 4">
    <name type="scientific">Paenibacillus agilis</name>
    <dbReference type="NCBI Taxonomy" id="3020863"/>
    <lineage>
        <taxon>Bacteria</taxon>
        <taxon>Bacillati</taxon>
        <taxon>Bacillota</taxon>
        <taxon>Bacilli</taxon>
        <taxon>Bacillales</taxon>
        <taxon>Paenibacillaceae</taxon>
        <taxon>Paenibacillus</taxon>
    </lineage>
</organism>
<keyword evidence="4" id="KW-1185">Reference proteome</keyword>
<proteinExistence type="predicted"/>